<accession>A0A2I2G5A7</accession>
<organism evidence="15 16">
    <name type="scientific">Aspergillus steynii IBT 23096</name>
    <dbReference type="NCBI Taxonomy" id="1392250"/>
    <lineage>
        <taxon>Eukaryota</taxon>
        <taxon>Fungi</taxon>
        <taxon>Dikarya</taxon>
        <taxon>Ascomycota</taxon>
        <taxon>Pezizomycotina</taxon>
        <taxon>Eurotiomycetes</taxon>
        <taxon>Eurotiomycetidae</taxon>
        <taxon>Eurotiales</taxon>
        <taxon>Aspergillaceae</taxon>
        <taxon>Aspergillus</taxon>
        <taxon>Aspergillus subgen. Circumdati</taxon>
    </lineage>
</organism>
<evidence type="ECO:0000256" key="2">
    <source>
        <dbReference type="ARBA" id="ARBA00005676"/>
    </source>
</evidence>
<dbReference type="GeneID" id="36557140"/>
<dbReference type="EMBL" id="MSFO01000005">
    <property type="protein sequence ID" value="PLB48060.1"/>
    <property type="molecule type" value="Genomic_DNA"/>
</dbReference>
<dbReference type="Pfam" id="PF04181">
    <property type="entry name" value="RPAP2_Rtr1"/>
    <property type="match status" value="1"/>
</dbReference>
<comment type="subcellular location">
    <subcellularLocation>
        <location evidence="1 12">Nucleus</location>
    </subcellularLocation>
</comment>
<dbReference type="Proteomes" id="UP000234275">
    <property type="component" value="Unassembled WGS sequence"/>
</dbReference>
<comment type="function">
    <text evidence="12">Putative RNA polymerase II subunit B1 C-terminal domain (CTD) phosphatase involved in RNA polymerase II transcription regulation.</text>
</comment>
<dbReference type="AlphaFoldDB" id="A0A2I2G5A7"/>
<feature type="domain" description="RTR1-type" evidence="14">
    <location>
        <begin position="107"/>
        <end position="202"/>
    </location>
</feature>
<evidence type="ECO:0000256" key="6">
    <source>
        <dbReference type="ARBA" id="ARBA00022833"/>
    </source>
</evidence>
<dbReference type="EC" id="3.1.3.16" evidence="12"/>
<dbReference type="VEuPathDB" id="FungiDB:P170DRAFT_437769"/>
<evidence type="ECO:0000256" key="3">
    <source>
        <dbReference type="ARBA" id="ARBA00022723"/>
    </source>
</evidence>
<name>A0A2I2G5A7_9EURO</name>
<evidence type="ECO:0000259" key="14">
    <source>
        <dbReference type="PROSITE" id="PS51479"/>
    </source>
</evidence>
<dbReference type="STRING" id="1392250.A0A2I2G5A7"/>
<comment type="catalytic activity">
    <reaction evidence="10 12">
        <text>O-phospho-L-threonyl-[protein] + H2O = L-threonyl-[protein] + phosphate</text>
        <dbReference type="Rhea" id="RHEA:47004"/>
        <dbReference type="Rhea" id="RHEA-COMP:11060"/>
        <dbReference type="Rhea" id="RHEA-COMP:11605"/>
        <dbReference type="ChEBI" id="CHEBI:15377"/>
        <dbReference type="ChEBI" id="CHEBI:30013"/>
        <dbReference type="ChEBI" id="CHEBI:43474"/>
        <dbReference type="ChEBI" id="CHEBI:61977"/>
        <dbReference type="EC" id="3.1.3.16"/>
    </reaction>
</comment>
<feature type="compositionally biased region" description="Basic and acidic residues" evidence="13">
    <location>
        <begin position="307"/>
        <end position="326"/>
    </location>
</feature>
<keyword evidence="3 12" id="KW-0479">Metal-binding</keyword>
<keyword evidence="6 12" id="KW-0862">Zinc</keyword>
<evidence type="ECO:0000256" key="11">
    <source>
        <dbReference type="PROSITE-ProRule" id="PRU00812"/>
    </source>
</evidence>
<evidence type="ECO:0000256" key="12">
    <source>
        <dbReference type="RuleBase" id="RU367080"/>
    </source>
</evidence>
<dbReference type="GO" id="GO:0008270">
    <property type="term" value="F:zinc ion binding"/>
    <property type="evidence" value="ECO:0007669"/>
    <property type="project" value="UniProtKB-KW"/>
</dbReference>
<keyword evidence="4 12" id="KW-0863">Zinc-finger</keyword>
<evidence type="ECO:0000256" key="10">
    <source>
        <dbReference type="ARBA" id="ARBA00048336"/>
    </source>
</evidence>
<reference evidence="15 16" key="1">
    <citation type="submission" date="2016-12" db="EMBL/GenBank/DDBJ databases">
        <title>The genomes of Aspergillus section Nigri reveals drivers in fungal speciation.</title>
        <authorList>
            <consortium name="DOE Joint Genome Institute"/>
            <person name="Vesth T.C."/>
            <person name="Nybo J."/>
            <person name="Theobald S."/>
            <person name="Brandl J."/>
            <person name="Frisvad J.C."/>
            <person name="Nielsen K.F."/>
            <person name="Lyhne E.K."/>
            <person name="Kogle M.E."/>
            <person name="Kuo A."/>
            <person name="Riley R."/>
            <person name="Clum A."/>
            <person name="Nolan M."/>
            <person name="Lipzen A."/>
            <person name="Salamov A."/>
            <person name="Henrissat B."/>
            <person name="Wiebenga A."/>
            <person name="De Vries R.P."/>
            <person name="Grigoriev I.V."/>
            <person name="Mortensen U.H."/>
            <person name="Andersen M.R."/>
            <person name="Baker S.E."/>
        </authorList>
    </citation>
    <scope>NUCLEOTIDE SEQUENCE [LARGE SCALE GENOMIC DNA]</scope>
    <source>
        <strain evidence="15 16">IBT 23096</strain>
    </source>
</reference>
<evidence type="ECO:0000256" key="8">
    <source>
        <dbReference type="ARBA" id="ARBA00023242"/>
    </source>
</evidence>
<keyword evidence="7 12" id="KW-0904">Protein phosphatase</keyword>
<feature type="region of interest" description="Disordered" evidence="13">
    <location>
        <begin position="1"/>
        <end position="54"/>
    </location>
</feature>
<dbReference type="GO" id="GO:0005737">
    <property type="term" value="C:cytoplasm"/>
    <property type="evidence" value="ECO:0007669"/>
    <property type="project" value="TreeGrafter"/>
</dbReference>
<comment type="caution">
    <text evidence="15">The sequence shown here is derived from an EMBL/GenBank/DDBJ whole genome shotgun (WGS) entry which is preliminary data.</text>
</comment>
<evidence type="ECO:0000256" key="4">
    <source>
        <dbReference type="ARBA" id="ARBA00022771"/>
    </source>
</evidence>
<keyword evidence="16" id="KW-1185">Reference proteome</keyword>
<dbReference type="GO" id="GO:0043175">
    <property type="term" value="F:RNA polymerase core enzyme binding"/>
    <property type="evidence" value="ECO:0007669"/>
    <property type="project" value="UniProtKB-UniRule"/>
</dbReference>
<sequence>MSSDSMLKTSLPSAHRAAAPKAPAQSTTRRAPSKPKASHQPQAQSQSKSGTDPRHLAIALQHAHRIQAQKDTESLILDRILELATFPPSPSADPASPSPEHAGAFKSALVPFQPADYDNLILERNIEGLCGYALCPREHRKDDFKGTFRVKWGAKGSGPGGHGRDMNIVPREQMEMWCSDACAERAMYIRVQLAEEPVWERRADDTRGKNFVLLEEGRAAQRGKGKAKATVNEVAGQLDSLHMDTEQSGNDTAQDIAQLSVRDDARSRELAMERGDSALSLQAGRVDVQIREKETGSLGNVTAPEMRPGDDKGGSIEGYMPKDQDQ</sequence>
<comment type="similarity">
    <text evidence="2 11 12">Belongs to the RPAP2 family.</text>
</comment>
<evidence type="ECO:0000313" key="15">
    <source>
        <dbReference type="EMBL" id="PLB48060.1"/>
    </source>
</evidence>
<feature type="compositionally biased region" description="Polar residues" evidence="13">
    <location>
        <begin position="1"/>
        <end position="11"/>
    </location>
</feature>
<dbReference type="PROSITE" id="PS51479">
    <property type="entry name" value="ZF_RTR1"/>
    <property type="match status" value="1"/>
</dbReference>
<evidence type="ECO:0000313" key="16">
    <source>
        <dbReference type="Proteomes" id="UP000234275"/>
    </source>
</evidence>
<keyword evidence="5 12" id="KW-0378">Hydrolase</keyword>
<dbReference type="RefSeq" id="XP_024703362.1">
    <property type="nucleotide sequence ID" value="XM_024849441.1"/>
</dbReference>
<dbReference type="OrthoDB" id="2590500at2759"/>
<dbReference type="PANTHER" id="PTHR14732">
    <property type="entry name" value="RNA POLYMERASE II SUBUNIT B1 CTD PHOSPHATASE RPAP2-RELATED"/>
    <property type="match status" value="1"/>
</dbReference>
<gene>
    <name evidence="15" type="ORF">P170DRAFT_437769</name>
</gene>
<evidence type="ECO:0000256" key="1">
    <source>
        <dbReference type="ARBA" id="ARBA00004123"/>
    </source>
</evidence>
<dbReference type="Gene3D" id="1.25.40.820">
    <property type="match status" value="1"/>
</dbReference>
<evidence type="ECO:0000256" key="5">
    <source>
        <dbReference type="ARBA" id="ARBA00022801"/>
    </source>
</evidence>
<evidence type="ECO:0000256" key="9">
    <source>
        <dbReference type="ARBA" id="ARBA00047761"/>
    </source>
</evidence>
<feature type="region of interest" description="Disordered" evidence="13">
    <location>
        <begin position="291"/>
        <end position="326"/>
    </location>
</feature>
<keyword evidence="8 12" id="KW-0539">Nucleus</keyword>
<feature type="compositionally biased region" description="Low complexity" evidence="13">
    <location>
        <begin position="12"/>
        <end position="24"/>
    </location>
</feature>
<evidence type="ECO:0000256" key="13">
    <source>
        <dbReference type="SAM" id="MobiDB-lite"/>
    </source>
</evidence>
<dbReference type="InterPro" id="IPR007308">
    <property type="entry name" value="Rtr1/RPAP2_dom"/>
</dbReference>
<evidence type="ECO:0000256" key="7">
    <source>
        <dbReference type="ARBA" id="ARBA00022912"/>
    </source>
</evidence>
<dbReference type="InterPro" id="IPR038534">
    <property type="entry name" value="Rtr1/RPAP2_sf"/>
</dbReference>
<comment type="catalytic activity">
    <reaction evidence="9 12">
        <text>O-phospho-L-seryl-[protein] + H2O = L-seryl-[protein] + phosphate</text>
        <dbReference type="Rhea" id="RHEA:20629"/>
        <dbReference type="Rhea" id="RHEA-COMP:9863"/>
        <dbReference type="Rhea" id="RHEA-COMP:11604"/>
        <dbReference type="ChEBI" id="CHEBI:15377"/>
        <dbReference type="ChEBI" id="CHEBI:29999"/>
        <dbReference type="ChEBI" id="CHEBI:43474"/>
        <dbReference type="ChEBI" id="CHEBI:83421"/>
        <dbReference type="EC" id="3.1.3.16"/>
    </reaction>
</comment>
<dbReference type="InterPro" id="IPR039693">
    <property type="entry name" value="Rtr1/RPAP2"/>
</dbReference>
<feature type="compositionally biased region" description="Polar residues" evidence="13">
    <location>
        <begin position="39"/>
        <end position="50"/>
    </location>
</feature>
<proteinExistence type="inferred from homology"/>
<dbReference type="GO" id="GO:0005634">
    <property type="term" value="C:nucleus"/>
    <property type="evidence" value="ECO:0007669"/>
    <property type="project" value="UniProtKB-SubCell"/>
</dbReference>
<dbReference type="GO" id="GO:0008420">
    <property type="term" value="F:RNA polymerase II CTD heptapeptide repeat phosphatase activity"/>
    <property type="evidence" value="ECO:0007669"/>
    <property type="project" value="UniProtKB-UniRule"/>
</dbReference>
<dbReference type="FunFam" id="1.25.40.820:FF:000004">
    <property type="entry name" value="Putative RNA polymerase II subunit B1 CTD phosphatase rtr1"/>
    <property type="match status" value="1"/>
</dbReference>
<protein>
    <recommendedName>
        <fullName evidence="12">RNA polymerase II subunit B1 CTD phosphatase RPAP2 homolog</fullName>
        <ecNumber evidence="12">3.1.3.16</ecNumber>
    </recommendedName>
</protein>
<dbReference type="PANTHER" id="PTHR14732:SF0">
    <property type="entry name" value="RNA POLYMERASE II SUBUNIT B1 CTD PHOSPHATASE RPAP2-RELATED"/>
    <property type="match status" value="1"/>
</dbReference>